<organism evidence="3 4">
    <name type="scientific">Cannabis sativa</name>
    <name type="common">Hemp</name>
    <name type="synonym">Marijuana</name>
    <dbReference type="NCBI Taxonomy" id="3483"/>
    <lineage>
        <taxon>Eukaryota</taxon>
        <taxon>Viridiplantae</taxon>
        <taxon>Streptophyta</taxon>
        <taxon>Embryophyta</taxon>
        <taxon>Tracheophyta</taxon>
        <taxon>Spermatophyta</taxon>
        <taxon>Magnoliopsida</taxon>
        <taxon>eudicotyledons</taxon>
        <taxon>Gunneridae</taxon>
        <taxon>Pentapetalae</taxon>
        <taxon>rosids</taxon>
        <taxon>fabids</taxon>
        <taxon>Rosales</taxon>
        <taxon>Cannabaceae</taxon>
        <taxon>Cannabis</taxon>
    </lineage>
</organism>
<dbReference type="InterPro" id="IPR000916">
    <property type="entry name" value="Bet_v_I/MLP"/>
</dbReference>
<dbReference type="EnsemblPlants" id="evm.model.04.1362">
    <property type="protein sequence ID" value="cds.evm.model.04.1362"/>
    <property type="gene ID" value="evm.TU.04.1362"/>
</dbReference>
<comment type="similarity">
    <text evidence="1">Belongs to the MLP family.</text>
</comment>
<dbReference type="Pfam" id="PF00407">
    <property type="entry name" value="Bet_v_1"/>
    <property type="match status" value="1"/>
</dbReference>
<protein>
    <recommendedName>
        <fullName evidence="2">Bet v I/Major latex protein domain-containing protein</fullName>
    </recommendedName>
</protein>
<name>A0A803PCR5_CANSA</name>
<evidence type="ECO:0000259" key="2">
    <source>
        <dbReference type="SMART" id="SM01037"/>
    </source>
</evidence>
<dbReference type="OMA" id="FWISIST"/>
<sequence length="152" mass="17281">MAQIAKMELQIELKSSAERFYGIFRGKRYLIPEMCPDLVKNVKVIKGDWESVGSIKEWTLVTGGCERMREIVEAIDDEKKSITFTTLEGDITKDYNDTKAILEVSGSSRPGCSIKWTVPYEKKNCDLPDPSKYIDFLQLISQKIDAYLSKTA</sequence>
<dbReference type="InterPro" id="IPR052006">
    <property type="entry name" value="MLP-like"/>
</dbReference>
<keyword evidence="4" id="KW-1185">Reference proteome</keyword>
<evidence type="ECO:0000256" key="1">
    <source>
        <dbReference type="ARBA" id="ARBA00038242"/>
    </source>
</evidence>
<dbReference type="SUPFAM" id="SSF55961">
    <property type="entry name" value="Bet v1-like"/>
    <property type="match status" value="1"/>
</dbReference>
<dbReference type="SMART" id="SM01037">
    <property type="entry name" value="Bet_v_1"/>
    <property type="match status" value="1"/>
</dbReference>
<dbReference type="Proteomes" id="UP000596661">
    <property type="component" value="Chromosome 4"/>
</dbReference>
<dbReference type="EMBL" id="UZAU01000387">
    <property type="status" value="NOT_ANNOTATED_CDS"/>
    <property type="molecule type" value="Genomic_DNA"/>
</dbReference>
<dbReference type="CDD" id="cd07816">
    <property type="entry name" value="Bet_v1-like"/>
    <property type="match status" value="1"/>
</dbReference>
<dbReference type="GO" id="GO:0006952">
    <property type="term" value="P:defense response"/>
    <property type="evidence" value="ECO:0007669"/>
    <property type="project" value="InterPro"/>
</dbReference>
<dbReference type="AlphaFoldDB" id="A0A803PCR5"/>
<reference evidence="3" key="2">
    <citation type="submission" date="2021-03" db="UniProtKB">
        <authorList>
            <consortium name="EnsemblPlants"/>
        </authorList>
    </citation>
    <scope>IDENTIFICATION</scope>
</reference>
<dbReference type="OrthoDB" id="1072116at2759"/>
<dbReference type="InterPro" id="IPR023393">
    <property type="entry name" value="START-like_dom_sf"/>
</dbReference>
<reference evidence="3" key="1">
    <citation type="submission" date="2018-11" db="EMBL/GenBank/DDBJ databases">
        <authorList>
            <person name="Grassa J C."/>
        </authorList>
    </citation>
    <scope>NUCLEOTIDE SEQUENCE [LARGE SCALE GENOMIC DNA]</scope>
</reference>
<accession>A0A803PCR5</accession>
<dbReference type="PANTHER" id="PTHR31338">
    <property type="entry name" value="POLYKETIDE CYCLASE/DEHYDRASE AND LIPID TRANSPORT SUPERFAMILY PROTEIN"/>
    <property type="match status" value="1"/>
</dbReference>
<evidence type="ECO:0000313" key="4">
    <source>
        <dbReference type="Proteomes" id="UP000596661"/>
    </source>
</evidence>
<dbReference type="Gramene" id="evm.model.04.1362">
    <property type="protein sequence ID" value="cds.evm.model.04.1362"/>
    <property type="gene ID" value="evm.TU.04.1362"/>
</dbReference>
<feature type="domain" description="Bet v I/Major latex protein" evidence="2">
    <location>
        <begin position="2"/>
        <end position="151"/>
    </location>
</feature>
<proteinExistence type="inferred from homology"/>
<dbReference type="Gene3D" id="3.30.530.20">
    <property type="match status" value="1"/>
</dbReference>
<evidence type="ECO:0000313" key="3">
    <source>
        <dbReference type="EnsemblPlants" id="cds.evm.model.04.1362"/>
    </source>
</evidence>
<dbReference type="PANTHER" id="PTHR31338:SF16">
    <property type="entry name" value="POLYKETIDE CYCLASE_DEHYDRASE AND LIPID TRANSPORT SUPERFAMILY PROTEIN"/>
    <property type="match status" value="1"/>
</dbReference>